<gene>
    <name evidence="4" type="ORF">E9232_002973</name>
</gene>
<keyword evidence="1" id="KW-0560">Oxidoreductase</keyword>
<evidence type="ECO:0000256" key="2">
    <source>
        <dbReference type="ARBA" id="ARBA00023033"/>
    </source>
</evidence>
<evidence type="ECO:0000256" key="1">
    <source>
        <dbReference type="ARBA" id="ARBA00023002"/>
    </source>
</evidence>
<dbReference type="Pfam" id="PF00296">
    <property type="entry name" value="Bac_luciferase"/>
    <property type="match status" value="1"/>
</dbReference>
<dbReference type="InterPro" id="IPR050766">
    <property type="entry name" value="Bact_Lucif_Oxidored"/>
</dbReference>
<evidence type="ECO:0000313" key="5">
    <source>
        <dbReference type="Proteomes" id="UP001262410"/>
    </source>
</evidence>
<name>A0ABU1JPA0_9PROT</name>
<protein>
    <submittedName>
        <fullName evidence="4">Alkanesulfonate monooxygenase SsuD/methylene tetrahydromethanopterin reductase-like flavin-dependent oxidoreductase (Luciferase family)</fullName>
    </submittedName>
</protein>
<accession>A0ABU1JPA0</accession>
<dbReference type="PANTHER" id="PTHR30137">
    <property type="entry name" value="LUCIFERASE-LIKE MONOOXYGENASE"/>
    <property type="match status" value="1"/>
</dbReference>
<keyword evidence="5" id="KW-1185">Reference proteome</keyword>
<dbReference type="Proteomes" id="UP001262410">
    <property type="component" value="Unassembled WGS sequence"/>
</dbReference>
<keyword evidence="2" id="KW-0503">Monooxygenase</keyword>
<dbReference type="PANTHER" id="PTHR30137:SF8">
    <property type="entry name" value="BLR5498 PROTEIN"/>
    <property type="match status" value="1"/>
</dbReference>
<feature type="domain" description="Luciferase-like" evidence="3">
    <location>
        <begin position="13"/>
        <end position="313"/>
    </location>
</feature>
<reference evidence="4 5" key="1">
    <citation type="submission" date="2023-07" db="EMBL/GenBank/DDBJ databases">
        <title>Sorghum-associated microbial communities from plants grown in Nebraska, USA.</title>
        <authorList>
            <person name="Schachtman D."/>
        </authorList>
    </citation>
    <scope>NUCLEOTIDE SEQUENCE [LARGE SCALE GENOMIC DNA]</scope>
    <source>
        <strain evidence="4 5">584</strain>
    </source>
</reference>
<sequence length="355" mass="38876">MFRATDFRVQTIRFGVFDHLDDSGRSLGEQYNNRLEIAEASDRSGFRAYHVAEHHGTPHGLASSPNLFLSAVAQRTSRLRLGPMVMLLNLYHPLRAFEEICMLDQLSGGRVDLGIGRGASPIELEFFGIDPTQTQERYREAAEIVLKAMQTDKLDYHGSYFDLSDVPITLSPLQRPHPPLWYGTGKPETAPWAAEQNINMACIGAAGAVRRITDAYRSRWAEISAPGAVMPLLGMVRHVVIADSDRDAYEMAAPAYARWSDALTYLYRARGIPVPPGLSVPFSEAVESGRCVVGTTSSVRDALLKQALEAGVTYLMCLLAFGDLPLEASLRTIASIGSEIMPAFGSADIDLSSQV</sequence>
<dbReference type="RefSeq" id="WP_309794915.1">
    <property type="nucleotide sequence ID" value="NZ_JAVDPW010000005.1"/>
</dbReference>
<dbReference type="InterPro" id="IPR036661">
    <property type="entry name" value="Luciferase-like_sf"/>
</dbReference>
<dbReference type="EMBL" id="JAVDPW010000005">
    <property type="protein sequence ID" value="MDR6290447.1"/>
    <property type="molecule type" value="Genomic_DNA"/>
</dbReference>
<proteinExistence type="predicted"/>
<comment type="caution">
    <text evidence="4">The sequence shown here is derived from an EMBL/GenBank/DDBJ whole genome shotgun (WGS) entry which is preliminary data.</text>
</comment>
<dbReference type="InterPro" id="IPR011251">
    <property type="entry name" value="Luciferase-like_dom"/>
</dbReference>
<organism evidence="4 5">
    <name type="scientific">Inquilinus ginsengisoli</name>
    <dbReference type="NCBI Taxonomy" id="363840"/>
    <lineage>
        <taxon>Bacteria</taxon>
        <taxon>Pseudomonadati</taxon>
        <taxon>Pseudomonadota</taxon>
        <taxon>Alphaproteobacteria</taxon>
        <taxon>Rhodospirillales</taxon>
        <taxon>Rhodospirillaceae</taxon>
        <taxon>Inquilinus</taxon>
    </lineage>
</organism>
<evidence type="ECO:0000313" key="4">
    <source>
        <dbReference type="EMBL" id="MDR6290447.1"/>
    </source>
</evidence>
<dbReference type="SUPFAM" id="SSF51679">
    <property type="entry name" value="Bacterial luciferase-like"/>
    <property type="match status" value="1"/>
</dbReference>
<evidence type="ECO:0000259" key="3">
    <source>
        <dbReference type="Pfam" id="PF00296"/>
    </source>
</evidence>
<dbReference type="Gene3D" id="3.20.20.30">
    <property type="entry name" value="Luciferase-like domain"/>
    <property type="match status" value="1"/>
</dbReference>